<dbReference type="AlphaFoldDB" id="A0A286NVS8"/>
<reference evidence="3 4" key="1">
    <citation type="submission" date="2017-06" db="EMBL/GenBank/DDBJ databases">
        <title>Sequencing and comparative analysis of myxobacterial genomes.</title>
        <authorList>
            <person name="Rupp O."/>
            <person name="Goesmann A."/>
            <person name="Sogaard-Andersen L."/>
        </authorList>
    </citation>
    <scope>NUCLEOTIDE SEQUENCE [LARGE SCALE GENOMIC DNA]</scope>
    <source>
        <strain evidence="3 4">DSM 14697</strain>
    </source>
</reference>
<evidence type="ECO:0000259" key="2">
    <source>
        <dbReference type="Pfam" id="PF09937"/>
    </source>
</evidence>
<keyword evidence="4" id="KW-1185">Reference proteome</keyword>
<feature type="compositionally biased region" description="Basic and acidic residues" evidence="1">
    <location>
        <begin position="183"/>
        <end position="196"/>
    </location>
</feature>
<gene>
    <name evidence="3" type="ORF">MYMAC_006931</name>
</gene>
<evidence type="ECO:0000256" key="1">
    <source>
        <dbReference type="SAM" id="MobiDB-lite"/>
    </source>
</evidence>
<dbReference type="Proteomes" id="UP000217343">
    <property type="component" value="Chromosome"/>
</dbReference>
<dbReference type="KEGG" id="mmas:MYMAC_006931"/>
<name>A0A286NVS8_9BACT</name>
<sequence>MDLYNLTPFTAGRFIFLDGTGRESLLVVVKATFALQEGRAVIATAQAPLTLADEYRGEPARSSLLRASDLAPFKPATDVLLDGFAYTGRRSRTEVLVALQVGTITKGVQVFGERVWDTSFGIPSLSSPRPFERMELTWERAFGGTDDSHPEYPERCEANPVGRGFRSTRSRRGLDGLPLPNLEDPRAPLRSTRERPLPCGFGPLPPHWTPRARLAGTYDDTWQKERLPLLPEDFDERHHLVAPADQWLAGYVQGGEPVKVVGATPEGVLEFPLPALLPEVVVKLGAARETPPCRCDTVHIDCERKLLTLVWRARCGIHGRVPSLHWVKVQLARGAHVA</sequence>
<dbReference type="OrthoDB" id="233093at2"/>
<accession>A0A286NVS8</accession>
<evidence type="ECO:0000313" key="4">
    <source>
        <dbReference type="Proteomes" id="UP000217343"/>
    </source>
</evidence>
<dbReference type="InterPro" id="IPR018683">
    <property type="entry name" value="DUF2169"/>
</dbReference>
<protein>
    <recommendedName>
        <fullName evidence="2">DUF2169 domain-containing protein</fullName>
    </recommendedName>
</protein>
<evidence type="ECO:0000313" key="3">
    <source>
        <dbReference type="EMBL" id="ATB51273.1"/>
    </source>
</evidence>
<feature type="compositionally biased region" description="Basic and acidic residues" evidence="1">
    <location>
        <begin position="146"/>
        <end position="157"/>
    </location>
</feature>
<organism evidence="3 4">
    <name type="scientific">Corallococcus macrosporus DSM 14697</name>
    <dbReference type="NCBI Taxonomy" id="1189310"/>
    <lineage>
        <taxon>Bacteria</taxon>
        <taxon>Pseudomonadati</taxon>
        <taxon>Myxococcota</taxon>
        <taxon>Myxococcia</taxon>
        <taxon>Myxococcales</taxon>
        <taxon>Cystobacterineae</taxon>
        <taxon>Myxococcaceae</taxon>
        <taxon>Corallococcus</taxon>
    </lineage>
</organism>
<proteinExistence type="predicted"/>
<dbReference type="Pfam" id="PF09937">
    <property type="entry name" value="DUF2169"/>
    <property type="match status" value="1"/>
</dbReference>
<feature type="domain" description="DUF2169" evidence="2">
    <location>
        <begin position="21"/>
        <end position="312"/>
    </location>
</feature>
<dbReference type="EMBL" id="CP022203">
    <property type="protein sequence ID" value="ATB51273.1"/>
    <property type="molecule type" value="Genomic_DNA"/>
</dbReference>
<feature type="region of interest" description="Disordered" evidence="1">
    <location>
        <begin position="144"/>
        <end position="202"/>
    </location>
</feature>